<dbReference type="PANTHER" id="PTHR38111:SF6">
    <property type="entry name" value="FINGER DOMAIN PROTEIN, PUTATIVE (AFU_ORTHOLOGUE AFUA_8G01940)-RELATED"/>
    <property type="match status" value="1"/>
</dbReference>
<dbReference type="GO" id="GO:0000981">
    <property type="term" value="F:DNA-binding transcription factor activity, RNA polymerase II-specific"/>
    <property type="evidence" value="ECO:0007669"/>
    <property type="project" value="InterPro"/>
</dbReference>
<dbReference type="SUPFAM" id="SSF57701">
    <property type="entry name" value="Zn2/Cys6 DNA-binding domain"/>
    <property type="match status" value="1"/>
</dbReference>
<name>A0A0A1T7E3_9HYPO</name>
<keyword evidence="4" id="KW-1185">Reference proteome</keyword>
<dbReference type="EMBL" id="CDHN01000001">
    <property type="protein sequence ID" value="CEJ81264.1"/>
    <property type="molecule type" value="Genomic_DNA"/>
</dbReference>
<evidence type="ECO:0000256" key="1">
    <source>
        <dbReference type="ARBA" id="ARBA00023242"/>
    </source>
</evidence>
<gene>
    <name evidence="3" type="ORF">VHEMI01403</name>
</gene>
<dbReference type="PROSITE" id="PS50048">
    <property type="entry name" value="ZN2_CY6_FUNGAL_2"/>
    <property type="match status" value="1"/>
</dbReference>
<dbReference type="InterPro" id="IPR053178">
    <property type="entry name" value="Osmoadaptation_assoc"/>
</dbReference>
<evidence type="ECO:0000259" key="2">
    <source>
        <dbReference type="PROSITE" id="PS50048"/>
    </source>
</evidence>
<dbReference type="OrthoDB" id="4936229at2759"/>
<reference evidence="3 4" key="1">
    <citation type="journal article" date="2015" name="Genome Announc.">
        <title>Draft Genome Sequence and Gene Annotation of the Entomopathogenic Fungus Verticillium hemipterigenum.</title>
        <authorList>
            <person name="Horn F."/>
            <person name="Habel A."/>
            <person name="Scharf D.H."/>
            <person name="Dworschak J."/>
            <person name="Brakhage A.A."/>
            <person name="Guthke R."/>
            <person name="Hertweck C."/>
            <person name="Linde J."/>
        </authorList>
    </citation>
    <scope>NUCLEOTIDE SEQUENCE [LARGE SCALE GENOMIC DNA]</scope>
</reference>
<dbReference type="AlphaFoldDB" id="A0A0A1T7E3"/>
<dbReference type="Proteomes" id="UP000039046">
    <property type="component" value="Unassembled WGS sequence"/>
</dbReference>
<dbReference type="HOGENOM" id="CLU_040454_0_0_1"/>
<dbReference type="GO" id="GO:0008270">
    <property type="term" value="F:zinc ion binding"/>
    <property type="evidence" value="ECO:0007669"/>
    <property type="project" value="InterPro"/>
</dbReference>
<dbReference type="Gene3D" id="4.10.240.10">
    <property type="entry name" value="Zn(2)-C6 fungal-type DNA-binding domain"/>
    <property type="match status" value="1"/>
</dbReference>
<dbReference type="PROSITE" id="PS00463">
    <property type="entry name" value="ZN2_CY6_FUNGAL_1"/>
    <property type="match status" value="1"/>
</dbReference>
<dbReference type="InterPro" id="IPR001138">
    <property type="entry name" value="Zn2Cys6_DnaBD"/>
</dbReference>
<organism evidence="3 4">
    <name type="scientific">[Torrubiella] hemipterigena</name>
    <dbReference type="NCBI Taxonomy" id="1531966"/>
    <lineage>
        <taxon>Eukaryota</taxon>
        <taxon>Fungi</taxon>
        <taxon>Dikarya</taxon>
        <taxon>Ascomycota</taxon>
        <taxon>Pezizomycotina</taxon>
        <taxon>Sordariomycetes</taxon>
        <taxon>Hypocreomycetidae</taxon>
        <taxon>Hypocreales</taxon>
        <taxon>Clavicipitaceae</taxon>
        <taxon>Clavicipitaceae incertae sedis</taxon>
        <taxon>'Torrubiella' clade</taxon>
    </lineage>
</organism>
<keyword evidence="1" id="KW-0539">Nucleus</keyword>
<protein>
    <recommendedName>
        <fullName evidence="2">Zn(2)-C6 fungal-type domain-containing protein</fullName>
    </recommendedName>
</protein>
<proteinExistence type="predicted"/>
<dbReference type="InterPro" id="IPR036864">
    <property type="entry name" value="Zn2-C6_fun-type_DNA-bd_sf"/>
</dbReference>
<dbReference type="STRING" id="1531966.A0A0A1T7E3"/>
<dbReference type="SMART" id="SM00066">
    <property type="entry name" value="GAL4"/>
    <property type="match status" value="1"/>
</dbReference>
<dbReference type="PANTHER" id="PTHR38111">
    <property type="entry name" value="ZN(2)-C6 FUNGAL-TYPE DOMAIN-CONTAINING PROTEIN-RELATED"/>
    <property type="match status" value="1"/>
</dbReference>
<dbReference type="Pfam" id="PF00172">
    <property type="entry name" value="Zn_clus"/>
    <property type="match status" value="1"/>
</dbReference>
<dbReference type="CDD" id="cd00067">
    <property type="entry name" value="GAL4"/>
    <property type="match status" value="1"/>
</dbReference>
<feature type="domain" description="Zn(2)-C6 fungal-type" evidence="2">
    <location>
        <begin position="20"/>
        <end position="48"/>
    </location>
</feature>
<sequence>MVNIEETKRQKKWSAKVKTGCWTCKQRRVKCDERKPSCGNCQKVGRQCQGYPTRDTAQPERHAQQLRALAPAPGSTQVPIQYAQIKAMEDVQVLYSIMPQVLASPSSSKNSWSMRSSMRTTTAVYLAFLPSRAGQSAVMDAAVRCLAAAVRLYYTKSRLGESADEQDQGLILGPYNHALKCLRQALKDPKESVSAETLCAAELLCCFESFYSDGTDEAQARHLIGIEEVIKHRKPIRFTSEFDLQLIQSQLGYSVFKAFFTSASSFLNQDEWVPVLEMIGSLAPPLKLLMDYFILSAPVLEVLKQTTDLMSSKDTSSAESLETRSRLLGDLTKSANAFIKWYWDVIDLIYQYIGGASVESDRHNLSKRRRTVCQVSQFFGTCQTVIVIGNRLHAVLGGEDAYPLEIATQETATRLVYAYNLDGDDMTNPTIFELSVMKAIISTRDDWHTYASPRHGQQSIDVFPKDIFFRWLTAMGVSYPPLTEA</sequence>
<evidence type="ECO:0000313" key="3">
    <source>
        <dbReference type="EMBL" id="CEJ81264.1"/>
    </source>
</evidence>
<accession>A0A0A1T7E3</accession>
<evidence type="ECO:0000313" key="4">
    <source>
        <dbReference type="Proteomes" id="UP000039046"/>
    </source>
</evidence>